<dbReference type="InterPro" id="IPR000719">
    <property type="entry name" value="Prot_kinase_dom"/>
</dbReference>
<dbReference type="Gene3D" id="1.10.510.10">
    <property type="entry name" value="Transferase(Phosphotransferase) domain 1"/>
    <property type="match status" value="1"/>
</dbReference>
<dbReference type="SUPFAM" id="SSF56112">
    <property type="entry name" value="Protein kinase-like (PK-like)"/>
    <property type="match status" value="1"/>
</dbReference>
<dbReference type="GO" id="GO:0004674">
    <property type="term" value="F:protein serine/threonine kinase activity"/>
    <property type="evidence" value="ECO:0007669"/>
    <property type="project" value="TreeGrafter"/>
</dbReference>
<dbReference type="SMART" id="SM00220">
    <property type="entry name" value="S_TKc"/>
    <property type="match status" value="1"/>
</dbReference>
<proteinExistence type="predicted"/>
<dbReference type="Pfam" id="PF00069">
    <property type="entry name" value="Pkinase"/>
    <property type="match status" value="1"/>
</dbReference>
<feature type="domain" description="Protein kinase" evidence="1">
    <location>
        <begin position="212"/>
        <end position="499"/>
    </location>
</feature>
<dbReference type="InterPro" id="IPR006597">
    <property type="entry name" value="Sel1-like"/>
</dbReference>
<dbReference type="InterPro" id="IPR011990">
    <property type="entry name" value="TPR-like_helical_dom_sf"/>
</dbReference>
<dbReference type="PROSITE" id="PS50011">
    <property type="entry name" value="PROTEIN_KINASE_DOM"/>
    <property type="match status" value="1"/>
</dbReference>
<dbReference type="InterPro" id="IPR011009">
    <property type="entry name" value="Kinase-like_dom_sf"/>
</dbReference>
<dbReference type="GO" id="GO:0005737">
    <property type="term" value="C:cytoplasm"/>
    <property type="evidence" value="ECO:0007669"/>
    <property type="project" value="TreeGrafter"/>
</dbReference>
<keyword evidence="3" id="KW-1185">Reference proteome</keyword>
<name>A0A1J4JUV9_9EUKA</name>
<evidence type="ECO:0000259" key="1">
    <source>
        <dbReference type="PROSITE" id="PS50011"/>
    </source>
</evidence>
<dbReference type="PANTHER" id="PTHR24361">
    <property type="entry name" value="MITOGEN-ACTIVATED KINASE KINASE KINASE"/>
    <property type="match status" value="1"/>
</dbReference>
<dbReference type="InterPro" id="IPR053235">
    <property type="entry name" value="Ser_Thr_kinase"/>
</dbReference>
<dbReference type="Pfam" id="PF08238">
    <property type="entry name" value="Sel1"/>
    <property type="match status" value="4"/>
</dbReference>
<dbReference type="VEuPathDB" id="TrichDB:TRFO_30735"/>
<organism evidence="2 3">
    <name type="scientific">Tritrichomonas foetus</name>
    <dbReference type="NCBI Taxonomy" id="1144522"/>
    <lineage>
        <taxon>Eukaryota</taxon>
        <taxon>Metamonada</taxon>
        <taxon>Parabasalia</taxon>
        <taxon>Tritrichomonadida</taxon>
        <taxon>Tritrichomonadidae</taxon>
        <taxon>Tritrichomonas</taxon>
    </lineage>
</organism>
<evidence type="ECO:0000313" key="3">
    <source>
        <dbReference type="Proteomes" id="UP000179807"/>
    </source>
</evidence>
<dbReference type="GO" id="GO:0005524">
    <property type="term" value="F:ATP binding"/>
    <property type="evidence" value="ECO:0007669"/>
    <property type="project" value="InterPro"/>
</dbReference>
<dbReference type="GeneID" id="94842225"/>
<dbReference type="SUPFAM" id="SSF81901">
    <property type="entry name" value="HCP-like"/>
    <property type="match status" value="2"/>
</dbReference>
<accession>A0A1J4JUV9</accession>
<dbReference type="RefSeq" id="XP_068355360.1">
    <property type="nucleotide sequence ID" value="XM_068507521.1"/>
</dbReference>
<evidence type="ECO:0000313" key="2">
    <source>
        <dbReference type="EMBL" id="OHT02224.1"/>
    </source>
</evidence>
<comment type="caution">
    <text evidence="2">The sequence shown here is derived from an EMBL/GenBank/DDBJ whole genome shotgun (WGS) entry which is preliminary data.</text>
</comment>
<dbReference type="Proteomes" id="UP000179807">
    <property type="component" value="Unassembled WGS sequence"/>
</dbReference>
<dbReference type="SMART" id="SM00671">
    <property type="entry name" value="SEL1"/>
    <property type="match status" value="4"/>
</dbReference>
<gene>
    <name evidence="2" type="ORF">TRFO_30735</name>
</gene>
<dbReference type="EMBL" id="MLAK01000876">
    <property type="protein sequence ID" value="OHT02224.1"/>
    <property type="molecule type" value="Genomic_DNA"/>
</dbReference>
<protein>
    <recommendedName>
        <fullName evidence="1">Protein kinase domain-containing protein</fullName>
    </recommendedName>
</protein>
<dbReference type="Gene3D" id="1.25.40.10">
    <property type="entry name" value="Tetratricopeptide repeat domain"/>
    <property type="match status" value="3"/>
</dbReference>
<reference evidence="2" key="1">
    <citation type="submission" date="2016-10" db="EMBL/GenBank/DDBJ databases">
        <authorList>
            <person name="Benchimol M."/>
            <person name="Almeida L.G."/>
            <person name="Vasconcelos A.T."/>
            <person name="Perreira-Neves A."/>
            <person name="Rosa I.A."/>
            <person name="Tasca T."/>
            <person name="Bogo M.R."/>
            <person name="de Souza W."/>
        </authorList>
    </citation>
    <scope>NUCLEOTIDE SEQUENCE [LARGE SCALE GENOMIC DNA]</scope>
    <source>
        <strain evidence="2">K</strain>
    </source>
</reference>
<sequence>MIRCNYSNETYDILKDHTIQNLFRIFQIYFCQKIDDRIMKYLLKKIKNNPFLVISQETKCNNDYIVVCIESVCIIFDTNNDENEKKQILSTIFNKFHGIIYPRNIDISLYLSGSNDSSTCSKYNIQQHLEQMKIETKNFFNFFINYMPNINEEKTTAEILKIILFHVVIQTLMTYSIRRFYFPTSSFKDPSFFHSFSHLATKVYTEFKQDDFIFLRNIHSSSRSELNLYMHKKTLYLVTIKERRIENLTQEQISFDDYYFSNYNYEFVNKCYGFFQNPKIENPVSNEIIPNNNKYLNNYIYEFMSNGNLEDVITFLSEKEKHETIFRSIICLIFIHKCDIIHGNINPKKLLFNHDFLSFFADFDTNSPNINIASFDPNNFNHFLSPEQHFCQSCQGNNINKIESSTDIYSFGLLIYYIYEGKDLIQQIMTNGNFGYSRYQTKTNENKHNYKKNYKSLFQLAVKCLPNRLTHVKDILEQCLKYDSICRPTADVLMESFGFKNKSIILKYQSFTSSQEMLELNGEKSYSAYIQCCQDHYISEAKNILDMMKNFANENDQYSLQLLGEIYYYGLWIDKDYDTAIYYFTLSSRQNNKNANFKLFILYSDEELKYYDINKTKHYLELACRYNSIPAHCEIAKLYLSGNIYPKNINNAIYHGDFVLNYLDTLSEEESDTIDKNDLNLYHEFIELILCHLYIIKNQNYDYNNIYNHYYEVYAKFNPSEISSLGYLYELENDKRAISCLKIGIEQYNHYQNYILFGIIYSEGQLCPKNLVMSAICFAKAAIHNFDRKLNWMSMYFPGEMLTKNQKDDLFINILYKKGSKEMLFLGEIFLNGYFVEQNLNMALKIFLDTIVLDNPETSFQANYFLSMIYLFSIDHLNIKKAKTLILNLISIKDVPNEHKYRYFIFLGLISKFYENNYMDALNYFNKAKKASPLQLESYCNIGYLFESSMNTENSIIHFQRASDLFDNYLKSKLTSCSFIIKEFFFDTDVYDERFYLMTIINLKLYLFFYLKHDEMNSSLYFQRIFDCYGDHYLGQQKSPYSEQLETVMTTIKNAQNMNINELKCIIANNEEVIFRKPYNILAIIGSLSQQIPINNSFYLGFDAN</sequence>
<dbReference type="AlphaFoldDB" id="A0A1J4JUV9"/>
<dbReference type="OrthoDB" id="4062651at2759"/>